<protein>
    <recommendedName>
        <fullName evidence="1">Peptidase S11 D-alanyl-D-alanine carboxypeptidase A N-terminal domain-containing protein</fullName>
    </recommendedName>
</protein>
<feature type="domain" description="Peptidase S11 D-alanyl-D-alanine carboxypeptidase A N-terminal" evidence="1">
    <location>
        <begin position="18"/>
        <end position="79"/>
    </location>
</feature>
<accession>A0ABY9PY51</accession>
<dbReference type="Proteomes" id="UP001235030">
    <property type="component" value="Chromosome"/>
</dbReference>
<dbReference type="EMBL" id="CP101637">
    <property type="protein sequence ID" value="WMT80598.1"/>
    <property type="molecule type" value="Genomic_DNA"/>
</dbReference>
<proteinExistence type="predicted"/>
<evidence type="ECO:0000313" key="3">
    <source>
        <dbReference type="Proteomes" id="UP001235030"/>
    </source>
</evidence>
<reference evidence="2 3" key="1">
    <citation type="submission" date="2022-07" db="EMBL/GenBank/DDBJ databases">
        <title>Genome sequence of Terrisporobacter mayombei DSM6539.</title>
        <authorList>
            <person name="Boeer T."/>
            <person name="Bengelsdorf F.R."/>
            <person name="Daniel R."/>
            <person name="Poehlein A."/>
        </authorList>
    </citation>
    <scope>NUCLEOTIDE SEQUENCE [LARGE SCALE GENOMIC DNA]</scope>
    <source>
        <strain evidence="2 3">DSM 6539</strain>
    </source>
</reference>
<evidence type="ECO:0000259" key="1">
    <source>
        <dbReference type="Pfam" id="PF00768"/>
    </source>
</evidence>
<dbReference type="InterPro" id="IPR001967">
    <property type="entry name" value="Peptidase_S11_N"/>
</dbReference>
<dbReference type="Pfam" id="PF00768">
    <property type="entry name" value="Peptidase_S11"/>
    <property type="match status" value="1"/>
</dbReference>
<dbReference type="InterPro" id="IPR012338">
    <property type="entry name" value="Beta-lactam/transpept-like"/>
</dbReference>
<evidence type="ECO:0000313" key="2">
    <source>
        <dbReference type="EMBL" id="WMT80598.1"/>
    </source>
</evidence>
<name>A0ABY9PY51_9FIRM</name>
<keyword evidence="3" id="KW-1185">Reference proteome</keyword>
<sequence length="95" mass="10896">MKSKILSPIVSKYKLNYKYPDGREVRYENTNELINTYSEYYYSNIKGLKLGSSLNAGKYLVSAADIDNKTYICVVMGSTNKGRWLDSLCLYQSIK</sequence>
<organism evidence="2 3">
    <name type="scientific">Terrisporobacter mayombei</name>
    <dbReference type="NCBI Taxonomy" id="1541"/>
    <lineage>
        <taxon>Bacteria</taxon>
        <taxon>Bacillati</taxon>
        <taxon>Bacillota</taxon>
        <taxon>Clostridia</taxon>
        <taxon>Peptostreptococcales</taxon>
        <taxon>Peptostreptococcaceae</taxon>
        <taxon>Terrisporobacter</taxon>
    </lineage>
</organism>
<dbReference type="SUPFAM" id="SSF56601">
    <property type="entry name" value="beta-lactamase/transpeptidase-like"/>
    <property type="match status" value="1"/>
</dbReference>
<gene>
    <name evidence="2" type="ORF">TEMA_09190</name>
</gene>
<dbReference type="Gene3D" id="3.40.710.10">
    <property type="entry name" value="DD-peptidase/beta-lactamase superfamily"/>
    <property type="match status" value="1"/>
</dbReference>